<feature type="compositionally biased region" description="Low complexity" evidence="1">
    <location>
        <begin position="64"/>
        <end position="88"/>
    </location>
</feature>
<organism evidence="3 4">
    <name type="scientific">Actinacidiphila guanduensis</name>
    <dbReference type="NCBI Taxonomy" id="310781"/>
    <lineage>
        <taxon>Bacteria</taxon>
        <taxon>Bacillati</taxon>
        <taxon>Actinomycetota</taxon>
        <taxon>Actinomycetes</taxon>
        <taxon>Kitasatosporales</taxon>
        <taxon>Streptomycetaceae</taxon>
        <taxon>Actinacidiphila</taxon>
    </lineage>
</organism>
<evidence type="ECO:0000256" key="1">
    <source>
        <dbReference type="SAM" id="MobiDB-lite"/>
    </source>
</evidence>
<keyword evidence="4" id="KW-1185">Reference proteome</keyword>
<dbReference type="Proteomes" id="UP000199341">
    <property type="component" value="Unassembled WGS sequence"/>
</dbReference>
<accession>A0A1H0QBC6</accession>
<dbReference type="EMBL" id="FNIE01000018">
    <property type="protein sequence ID" value="SDP13968.1"/>
    <property type="molecule type" value="Genomic_DNA"/>
</dbReference>
<protein>
    <recommendedName>
        <fullName evidence="5">Secreted protein</fullName>
    </recommendedName>
</protein>
<proteinExistence type="predicted"/>
<feature type="chain" id="PRO_5039462780" description="Secreted protein" evidence="2">
    <location>
        <begin position="20"/>
        <end position="129"/>
    </location>
</feature>
<name>A0A1H0QBC6_9ACTN</name>
<evidence type="ECO:0008006" key="5">
    <source>
        <dbReference type="Google" id="ProtNLM"/>
    </source>
</evidence>
<gene>
    <name evidence="3" type="ORF">SAMN05216259_11828</name>
</gene>
<feature type="region of interest" description="Disordered" evidence="1">
    <location>
        <begin position="31"/>
        <end position="129"/>
    </location>
</feature>
<evidence type="ECO:0000313" key="3">
    <source>
        <dbReference type="EMBL" id="SDP13968.1"/>
    </source>
</evidence>
<reference evidence="3 4" key="1">
    <citation type="submission" date="2016-10" db="EMBL/GenBank/DDBJ databases">
        <authorList>
            <person name="de Groot N.N."/>
        </authorList>
    </citation>
    <scope>NUCLEOTIDE SEQUENCE [LARGE SCALE GENOMIC DNA]</scope>
    <source>
        <strain evidence="3 4">CGMCC 4.2022</strain>
    </source>
</reference>
<evidence type="ECO:0000313" key="4">
    <source>
        <dbReference type="Proteomes" id="UP000199341"/>
    </source>
</evidence>
<dbReference type="AlphaFoldDB" id="A0A1H0QBC6"/>
<sequence>MRYGMRAAAIFFFARVIRAAIVASPTRNARATCGVVSPHTSRRVRATWAGRDRAGWQQVKTSRSRSSAMSSPSSGPAPASSSASSGSAVRRKASRRIRSTARLRAAVVSQAPGRAGTPVAPAQATSALA</sequence>
<keyword evidence="2" id="KW-0732">Signal</keyword>
<feature type="signal peptide" evidence="2">
    <location>
        <begin position="1"/>
        <end position="19"/>
    </location>
</feature>
<feature type="compositionally biased region" description="Basic residues" evidence="1">
    <location>
        <begin position="89"/>
        <end position="101"/>
    </location>
</feature>
<evidence type="ECO:0000256" key="2">
    <source>
        <dbReference type="SAM" id="SignalP"/>
    </source>
</evidence>